<reference evidence="2 3" key="1">
    <citation type="submission" date="2019-06" db="EMBL/GenBank/DDBJ databases">
        <title>Genomic Encyclopedia of Type Strains, Phase IV (KMG-V): Genome sequencing to study the core and pangenomes of soil and plant-associated prokaryotes.</title>
        <authorList>
            <person name="Whitman W."/>
        </authorList>
    </citation>
    <scope>NUCLEOTIDE SEQUENCE [LARGE SCALE GENOMIC DNA]</scope>
    <source>
        <strain evidence="2 3">BR 12005</strain>
    </source>
</reference>
<name>A0A560K2C2_9PROT</name>
<evidence type="ECO:0000313" key="2">
    <source>
        <dbReference type="EMBL" id="TWB77386.1"/>
    </source>
</evidence>
<evidence type="ECO:0000256" key="1">
    <source>
        <dbReference type="SAM" id="Phobius"/>
    </source>
</evidence>
<sequence length="170" mass="18483">MQCLLPRWRQVLIFQSLRQLLCHSVGTLAGVTVGLMIFNGLLRLAGQGPLHADVIAGTLIGSLAGSLRAPYEVLPFRWRLTAAYPGIVAAKATAILAGIKYQPAERAGDRILYRLAVPWCLSWLAWRESAVEVRVDGPDITITGAHVAVRRLHQALQDDPAVLRGGESDI</sequence>
<evidence type="ECO:0000313" key="3">
    <source>
        <dbReference type="Proteomes" id="UP000320516"/>
    </source>
</evidence>
<gene>
    <name evidence="2" type="ORF">FBZ87_103203</name>
</gene>
<keyword evidence="1" id="KW-1133">Transmembrane helix</keyword>
<feature type="transmembrane region" description="Helical" evidence="1">
    <location>
        <begin position="20"/>
        <end position="42"/>
    </location>
</feature>
<keyword evidence="1" id="KW-0472">Membrane</keyword>
<comment type="caution">
    <text evidence="2">The sequence shown here is derived from an EMBL/GenBank/DDBJ whole genome shotgun (WGS) entry which is preliminary data.</text>
</comment>
<proteinExistence type="predicted"/>
<dbReference type="Proteomes" id="UP000320516">
    <property type="component" value="Unassembled WGS sequence"/>
</dbReference>
<protein>
    <submittedName>
        <fullName evidence="2">Uncharacterized protein</fullName>
    </submittedName>
</protein>
<dbReference type="RefSeq" id="WP_145610011.1">
    <property type="nucleotide sequence ID" value="NZ_JARPAF010000004.1"/>
</dbReference>
<accession>A0A560K2C2</accession>
<dbReference type="AlphaFoldDB" id="A0A560K2C2"/>
<keyword evidence="1" id="KW-0812">Transmembrane</keyword>
<dbReference type="EMBL" id="VITV01000003">
    <property type="protein sequence ID" value="TWB77386.1"/>
    <property type="molecule type" value="Genomic_DNA"/>
</dbReference>
<organism evidence="2 3">
    <name type="scientific">Nitrospirillum amazonense</name>
    <dbReference type="NCBI Taxonomy" id="28077"/>
    <lineage>
        <taxon>Bacteria</taxon>
        <taxon>Pseudomonadati</taxon>
        <taxon>Pseudomonadota</taxon>
        <taxon>Alphaproteobacteria</taxon>
        <taxon>Rhodospirillales</taxon>
        <taxon>Azospirillaceae</taxon>
        <taxon>Nitrospirillum</taxon>
    </lineage>
</organism>